<protein>
    <submittedName>
        <fullName evidence="1">Uncharacterized protein</fullName>
    </submittedName>
</protein>
<dbReference type="EMBL" id="CAADRP010001907">
    <property type="protein sequence ID" value="VFU55996.1"/>
    <property type="molecule type" value="Genomic_DNA"/>
</dbReference>
<proteinExistence type="predicted"/>
<gene>
    <name evidence="1" type="ORF">SVIM_LOCUS399994</name>
</gene>
<organism evidence="1">
    <name type="scientific">Salix viminalis</name>
    <name type="common">Common osier</name>
    <name type="synonym">Basket willow</name>
    <dbReference type="NCBI Taxonomy" id="40686"/>
    <lineage>
        <taxon>Eukaryota</taxon>
        <taxon>Viridiplantae</taxon>
        <taxon>Streptophyta</taxon>
        <taxon>Embryophyta</taxon>
        <taxon>Tracheophyta</taxon>
        <taxon>Spermatophyta</taxon>
        <taxon>Magnoliopsida</taxon>
        <taxon>eudicotyledons</taxon>
        <taxon>Gunneridae</taxon>
        <taxon>Pentapetalae</taxon>
        <taxon>rosids</taxon>
        <taxon>fabids</taxon>
        <taxon>Malpighiales</taxon>
        <taxon>Salicaceae</taxon>
        <taxon>Saliceae</taxon>
        <taxon>Salix</taxon>
    </lineage>
</organism>
<accession>A0A6N2MSA0</accession>
<evidence type="ECO:0000313" key="1">
    <source>
        <dbReference type="EMBL" id="VFU55996.1"/>
    </source>
</evidence>
<dbReference type="AlphaFoldDB" id="A0A6N2MSA0"/>
<reference evidence="1" key="1">
    <citation type="submission" date="2019-03" db="EMBL/GenBank/DDBJ databases">
        <authorList>
            <person name="Mank J."/>
            <person name="Almeida P."/>
        </authorList>
    </citation>
    <scope>NUCLEOTIDE SEQUENCE</scope>
    <source>
        <strain evidence="1">78183</strain>
    </source>
</reference>
<name>A0A6N2MSA0_SALVM</name>
<sequence length="67" mass="6896">MSSDLLGAIWEENGPFPTSLDLLVAIWEENEGFSLLDALTVASGSFLPLSAAALATSANAPLTCGLD</sequence>